<reference evidence="2 3" key="1">
    <citation type="submission" date="2011-11" db="EMBL/GenBank/DDBJ databases">
        <title>The Genome Sequence of Myroides odoratimimus CIP 101113.</title>
        <authorList>
            <person name="Earl A."/>
            <person name="Ward D."/>
            <person name="Feldgarden M."/>
            <person name="Gevers D."/>
            <person name="Huys G."/>
            <person name="Young S.K."/>
            <person name="Zeng Q."/>
            <person name="Gargeya S."/>
            <person name="Fitzgerald M."/>
            <person name="Haas B."/>
            <person name="Abouelleil A."/>
            <person name="Alvarado L."/>
            <person name="Arachchi H.M."/>
            <person name="Berlin A."/>
            <person name="Brown A."/>
            <person name="Chapman S.B."/>
            <person name="Chen Z."/>
            <person name="Dunbar C."/>
            <person name="Freedman E."/>
            <person name="Gearin G."/>
            <person name="Goldberg J."/>
            <person name="Griggs A."/>
            <person name="Gujja S."/>
            <person name="Heiman D."/>
            <person name="Howarth C."/>
            <person name="Larson L."/>
            <person name="Lui A."/>
            <person name="MacDonald P.J.P."/>
            <person name="Montmayeur A."/>
            <person name="Murphy C."/>
            <person name="Neiman D."/>
            <person name="Pearson M."/>
            <person name="Priest M."/>
            <person name="Roberts A."/>
            <person name="Saif S."/>
            <person name="Shea T."/>
            <person name="Shenoy N."/>
            <person name="Sisk P."/>
            <person name="Stolte C."/>
            <person name="Sykes S."/>
            <person name="Wortman J."/>
            <person name="Nusbaum C."/>
            <person name="Birren B."/>
        </authorList>
    </citation>
    <scope>NUCLEOTIDE SEQUENCE [LARGE SCALE GENOMIC DNA]</scope>
    <source>
        <strain evidence="2 3">CIP 101113</strain>
    </source>
</reference>
<evidence type="ECO:0000256" key="1">
    <source>
        <dbReference type="SAM" id="Phobius"/>
    </source>
</evidence>
<keyword evidence="1" id="KW-0472">Membrane</keyword>
<dbReference type="Proteomes" id="UP000004834">
    <property type="component" value="Unassembled WGS sequence"/>
</dbReference>
<accession>A0AAV3F2L9</accession>
<organism evidence="2 3">
    <name type="scientific">Myroides odoratimimus CIP 101113</name>
    <dbReference type="NCBI Taxonomy" id="883154"/>
    <lineage>
        <taxon>Bacteria</taxon>
        <taxon>Pseudomonadati</taxon>
        <taxon>Bacteroidota</taxon>
        <taxon>Flavobacteriia</taxon>
        <taxon>Flavobacteriales</taxon>
        <taxon>Flavobacteriaceae</taxon>
        <taxon>Myroides</taxon>
    </lineage>
</organism>
<keyword evidence="1" id="KW-0812">Transmembrane</keyword>
<name>A0AAV3F2L9_9FLAO</name>
<evidence type="ECO:0000313" key="3">
    <source>
        <dbReference type="Proteomes" id="UP000004834"/>
    </source>
</evidence>
<dbReference type="AlphaFoldDB" id="A0AAV3F2L9"/>
<keyword evidence="2" id="KW-0418">Kinase</keyword>
<keyword evidence="1" id="KW-1133">Transmembrane helix</keyword>
<gene>
    <name evidence="2" type="ORF">HMPREF9715_02014</name>
</gene>
<dbReference type="EMBL" id="AGEE01000020">
    <property type="protein sequence ID" value="EHO11665.1"/>
    <property type="molecule type" value="Genomic_DNA"/>
</dbReference>
<keyword evidence="2" id="KW-0808">Transferase</keyword>
<feature type="transmembrane region" description="Helical" evidence="1">
    <location>
        <begin position="24"/>
        <end position="40"/>
    </location>
</feature>
<comment type="caution">
    <text evidence="2">The sequence shown here is derived from an EMBL/GenBank/DDBJ whole genome shotgun (WGS) entry which is preliminary data.</text>
</comment>
<proteinExistence type="predicted"/>
<evidence type="ECO:0000313" key="2">
    <source>
        <dbReference type="EMBL" id="EHO11665.1"/>
    </source>
</evidence>
<dbReference type="GO" id="GO:0016301">
    <property type="term" value="F:kinase activity"/>
    <property type="evidence" value="ECO:0007669"/>
    <property type="project" value="UniProtKB-KW"/>
</dbReference>
<protein>
    <submittedName>
        <fullName evidence="2">Casein kinase II subunit alpha</fullName>
    </submittedName>
</protein>
<sequence length="50" mass="5613">MLIIPFMVGLGALSAYVLHLPSEYFNIMLSAFIGATIITIRQKLTIYTHE</sequence>